<dbReference type="SUPFAM" id="SSF144232">
    <property type="entry name" value="HIT/MYND zinc finger-like"/>
    <property type="match status" value="1"/>
</dbReference>
<organism evidence="6 7">
    <name type="scientific">Paraconiothyrium brasiliense</name>
    <dbReference type="NCBI Taxonomy" id="300254"/>
    <lineage>
        <taxon>Eukaryota</taxon>
        <taxon>Fungi</taxon>
        <taxon>Dikarya</taxon>
        <taxon>Ascomycota</taxon>
        <taxon>Pezizomycotina</taxon>
        <taxon>Dothideomycetes</taxon>
        <taxon>Pleosporomycetidae</taxon>
        <taxon>Pleosporales</taxon>
        <taxon>Massarineae</taxon>
        <taxon>Didymosphaeriaceae</taxon>
        <taxon>Paraconiothyrium</taxon>
    </lineage>
</organism>
<keyword evidence="2 4" id="KW-0863">Zinc-finger</keyword>
<dbReference type="Pfam" id="PF01753">
    <property type="entry name" value="zf-MYND"/>
    <property type="match status" value="1"/>
</dbReference>
<name>A0ABR3QLT3_9PLEO</name>
<dbReference type="Proteomes" id="UP001521785">
    <property type="component" value="Unassembled WGS sequence"/>
</dbReference>
<evidence type="ECO:0000313" key="7">
    <source>
        <dbReference type="Proteomes" id="UP001521785"/>
    </source>
</evidence>
<feature type="domain" description="MYND-type" evidence="5">
    <location>
        <begin position="153"/>
        <end position="195"/>
    </location>
</feature>
<keyword evidence="7" id="KW-1185">Reference proteome</keyword>
<comment type="caution">
    <text evidence="6">The sequence shown here is derived from an EMBL/GenBank/DDBJ whole genome shotgun (WGS) entry which is preliminary data.</text>
</comment>
<evidence type="ECO:0000259" key="5">
    <source>
        <dbReference type="PROSITE" id="PS50865"/>
    </source>
</evidence>
<evidence type="ECO:0000256" key="2">
    <source>
        <dbReference type="ARBA" id="ARBA00022771"/>
    </source>
</evidence>
<protein>
    <recommendedName>
        <fullName evidence="5">MYND-type domain-containing protein</fullName>
    </recommendedName>
</protein>
<dbReference type="PROSITE" id="PS50865">
    <property type="entry name" value="ZF_MYND_2"/>
    <property type="match status" value="1"/>
</dbReference>
<proteinExistence type="predicted"/>
<keyword evidence="1" id="KW-0479">Metal-binding</keyword>
<dbReference type="InterPro" id="IPR002893">
    <property type="entry name" value="Znf_MYND"/>
</dbReference>
<evidence type="ECO:0000256" key="4">
    <source>
        <dbReference type="PROSITE-ProRule" id="PRU00134"/>
    </source>
</evidence>
<reference evidence="6 7" key="1">
    <citation type="submission" date="2024-02" db="EMBL/GenBank/DDBJ databases">
        <title>De novo assembly and annotation of 12 fungi associated with fruit tree decline syndrome in Ontario, Canada.</title>
        <authorList>
            <person name="Sulman M."/>
            <person name="Ellouze W."/>
            <person name="Ilyukhin E."/>
        </authorList>
    </citation>
    <scope>NUCLEOTIDE SEQUENCE [LARGE SCALE GENOMIC DNA]</scope>
    <source>
        <strain evidence="6 7">M42-189</strain>
    </source>
</reference>
<gene>
    <name evidence="6" type="ORF">SLS60_011291</name>
</gene>
<keyword evidence="3" id="KW-0862">Zinc</keyword>
<evidence type="ECO:0000256" key="3">
    <source>
        <dbReference type="ARBA" id="ARBA00022833"/>
    </source>
</evidence>
<evidence type="ECO:0000256" key="1">
    <source>
        <dbReference type="ARBA" id="ARBA00022723"/>
    </source>
</evidence>
<evidence type="ECO:0000313" key="6">
    <source>
        <dbReference type="EMBL" id="KAL1592874.1"/>
    </source>
</evidence>
<accession>A0ABR3QLT3</accession>
<dbReference type="Gene3D" id="6.10.140.2220">
    <property type="match status" value="1"/>
</dbReference>
<dbReference type="EMBL" id="JAKJXO020000020">
    <property type="protein sequence ID" value="KAL1592874.1"/>
    <property type="molecule type" value="Genomic_DNA"/>
</dbReference>
<sequence>MYVPFEPPGDLVVVVHPQSRFQLTAGPFQIPTTLTAKEKAAKMLPYLLEAFIKQFQDPAGRTMAEAKAPWSWSTDDAGLAAALEPLFAYNGLPEGLCVVPVCSGEEQSITDECWSELLGQLAEAVHQDGQSTRNQSAIQATGSAVQLGDETQCHHCRKHRNDTPSQLKKCGACKKALYCSTECQKAHWKKHKPACFANRPSKNALPKASAGAAALVGAAHTYYNTEAHKSAEAKALAATLNLKLPSSASDRQGTM</sequence>
<dbReference type="PROSITE" id="PS01360">
    <property type="entry name" value="ZF_MYND_1"/>
    <property type="match status" value="1"/>
</dbReference>